<evidence type="ECO:0000256" key="1">
    <source>
        <dbReference type="SAM" id="MobiDB-lite"/>
    </source>
</evidence>
<organism evidence="3 4">
    <name type="scientific">Nocardia cyriacigeorgica</name>
    <dbReference type="NCBI Taxonomy" id="135487"/>
    <lineage>
        <taxon>Bacteria</taxon>
        <taxon>Bacillati</taxon>
        <taxon>Actinomycetota</taxon>
        <taxon>Actinomycetes</taxon>
        <taxon>Mycobacteriales</taxon>
        <taxon>Nocardiaceae</taxon>
        <taxon>Nocardia</taxon>
    </lineage>
</organism>
<dbReference type="Pfam" id="PF23275">
    <property type="entry name" value="TPR_23"/>
    <property type="match status" value="1"/>
</dbReference>
<dbReference type="InterPro" id="IPR057037">
    <property type="entry name" value="TPR_rep_actino"/>
</dbReference>
<gene>
    <name evidence="3" type="ORF">FEK34_16820</name>
</gene>
<accession>A0A5R8NLL4</accession>
<dbReference type="EMBL" id="VBUT01000006">
    <property type="protein sequence ID" value="TLF76579.1"/>
    <property type="molecule type" value="Genomic_DNA"/>
</dbReference>
<protein>
    <recommendedName>
        <fullName evidence="2">TPR repeat domain-containing protein</fullName>
    </recommendedName>
</protein>
<name>A0A5R8NLL4_9NOCA</name>
<dbReference type="Proteomes" id="UP000306378">
    <property type="component" value="Unassembled WGS sequence"/>
</dbReference>
<evidence type="ECO:0000313" key="3">
    <source>
        <dbReference type="EMBL" id="TLF76579.1"/>
    </source>
</evidence>
<reference evidence="3 4" key="1">
    <citation type="submission" date="2019-05" db="EMBL/GenBank/DDBJ databases">
        <title>Genomes sequences of two Nocardia cyriacigeorgica environmental isolates, type strains Nocardia asteroides ATCC 19247 and Nocardia cyriacigeorgica DSM 44484.</title>
        <authorList>
            <person name="Vautrin F."/>
            <person name="Bergeron E."/>
            <person name="Dubost A."/>
            <person name="Abrouk D."/>
            <person name="Rodriguez Nava V."/>
            <person name="Pujic P."/>
        </authorList>
    </citation>
    <scope>NUCLEOTIDE SEQUENCE [LARGE SCALE GENOMIC DNA]</scope>
    <source>
        <strain evidence="3 4">EML 446</strain>
    </source>
</reference>
<feature type="compositionally biased region" description="Polar residues" evidence="1">
    <location>
        <begin position="233"/>
        <end position="247"/>
    </location>
</feature>
<dbReference type="AlphaFoldDB" id="A0A5R8NLL4"/>
<evidence type="ECO:0000259" key="2">
    <source>
        <dbReference type="Pfam" id="PF23275"/>
    </source>
</evidence>
<sequence>MVTDLTNAVTALQQDQNAIWAAKNKSIQAISTATTAKYEVGDDGSVRPSKDAESAAISSIEDPGKQTAAISALWKHGRDTLEPPIKSALAELGTAVETATGHIRKAFENSPDVAAIAAEAPGKLDPSKQLTAEQGIADGETIADGKLSEDEKQRILENLRKTNLTPEQLEAIRNGQEVTVPASTMAYLENLYGKAGFNGLTELSNTLKSDSSPDSQALRRELATGMLTLSNEQVTSRNPDGSVNSRGGFTKLDPKVQFMTGTRFAGPDANTEDYPDGYRDNFNDSPEVAHGKYFQDMTSFSDFLGAANPDYQPGDRFGVELGRQAAHQAWIDDHGTGIYGDTGRKGAELPWVQQSGSAATQFLDVSSRNQEASHALLTGIGSDELFGKGTPGQSWHPYSASDTVGALMTHEWNDDGRALSSMVSWAGDQAYDPDPAKAERAGQAAHSLADIMSTTKSNDGTNIYQSLLDMPGQDRKSFGEVNPLAAQGIAATLAPYTADMVGAPASLTGTRGFTSDLGPADVTRVFSALDGDPTASATINGAALARAEQIDRYFANAAVLPSDSEPLELGTYSGRLRGTVDAGLNAYVADLNLNETDRTKEISDQRSAAYGVVQNLIGLSGAAGPVGAVGGPMAQALIEIPKNPLTSVDPEYGGRLPGSSVDGTEYDLNRSGTVGDRRYNLFSQLIATGQINPYALSDELQQTVFSTSDDGSRHLKPYIAATPDDASADVLERYLPDILDSYGISREDQTDYLNNGDKGRDSFTPVISNGTIDAQHELKRLFTDELEQQGYNTWPR</sequence>
<proteinExistence type="predicted"/>
<comment type="caution">
    <text evidence="3">The sequence shown here is derived from an EMBL/GenBank/DDBJ whole genome shotgun (WGS) entry which is preliminary data.</text>
</comment>
<evidence type="ECO:0000313" key="4">
    <source>
        <dbReference type="Proteomes" id="UP000306378"/>
    </source>
</evidence>
<feature type="domain" description="TPR repeat" evidence="2">
    <location>
        <begin position="161"/>
        <end position="425"/>
    </location>
</feature>
<dbReference type="RefSeq" id="WP_138448754.1">
    <property type="nucleotide sequence ID" value="NZ_VBUT01000006.1"/>
</dbReference>
<feature type="region of interest" description="Disordered" evidence="1">
    <location>
        <begin position="233"/>
        <end position="252"/>
    </location>
</feature>